<evidence type="ECO:0000256" key="1">
    <source>
        <dbReference type="SAM" id="MobiDB-lite"/>
    </source>
</evidence>
<dbReference type="AlphaFoldDB" id="A0A0C9TFL6"/>
<dbReference type="OrthoDB" id="4748970at2759"/>
<evidence type="ECO:0000313" key="3">
    <source>
        <dbReference type="Proteomes" id="UP000053647"/>
    </source>
</evidence>
<reference evidence="2 3" key="1">
    <citation type="submission" date="2014-06" db="EMBL/GenBank/DDBJ databases">
        <authorList>
            <consortium name="DOE Joint Genome Institute"/>
            <person name="Kuo A."/>
            <person name="Kohler A."/>
            <person name="Nagy L.G."/>
            <person name="Floudas D."/>
            <person name="Copeland A."/>
            <person name="Barry K.W."/>
            <person name="Cichocki N."/>
            <person name="Veneault-Fourrey C."/>
            <person name="LaButti K."/>
            <person name="Lindquist E.A."/>
            <person name="Lipzen A."/>
            <person name="Lundell T."/>
            <person name="Morin E."/>
            <person name="Murat C."/>
            <person name="Sun H."/>
            <person name="Tunlid A."/>
            <person name="Henrissat B."/>
            <person name="Grigoriev I.V."/>
            <person name="Hibbett D.S."/>
            <person name="Martin F."/>
            <person name="Nordberg H.P."/>
            <person name="Cantor M.N."/>
            <person name="Hua S.X."/>
        </authorList>
    </citation>
    <scope>NUCLEOTIDE SEQUENCE [LARGE SCALE GENOMIC DNA]</scope>
    <source>
        <strain evidence="2 3">ATCC 200175</strain>
    </source>
</reference>
<organism evidence="2 3">
    <name type="scientific">Paxillus involutus ATCC 200175</name>
    <dbReference type="NCBI Taxonomy" id="664439"/>
    <lineage>
        <taxon>Eukaryota</taxon>
        <taxon>Fungi</taxon>
        <taxon>Dikarya</taxon>
        <taxon>Basidiomycota</taxon>
        <taxon>Agaricomycotina</taxon>
        <taxon>Agaricomycetes</taxon>
        <taxon>Agaricomycetidae</taxon>
        <taxon>Boletales</taxon>
        <taxon>Paxilineae</taxon>
        <taxon>Paxillaceae</taxon>
        <taxon>Paxillus</taxon>
    </lineage>
</organism>
<name>A0A0C9TFL6_PAXIN</name>
<proteinExistence type="predicted"/>
<reference evidence="3" key="2">
    <citation type="submission" date="2015-01" db="EMBL/GenBank/DDBJ databases">
        <title>Evolutionary Origins and Diversification of the Mycorrhizal Mutualists.</title>
        <authorList>
            <consortium name="DOE Joint Genome Institute"/>
            <consortium name="Mycorrhizal Genomics Consortium"/>
            <person name="Kohler A."/>
            <person name="Kuo A."/>
            <person name="Nagy L.G."/>
            <person name="Floudas D."/>
            <person name="Copeland A."/>
            <person name="Barry K.W."/>
            <person name="Cichocki N."/>
            <person name="Veneault-Fourrey C."/>
            <person name="LaButti K."/>
            <person name="Lindquist E.A."/>
            <person name="Lipzen A."/>
            <person name="Lundell T."/>
            <person name="Morin E."/>
            <person name="Murat C."/>
            <person name="Riley R."/>
            <person name="Ohm R."/>
            <person name="Sun H."/>
            <person name="Tunlid A."/>
            <person name="Henrissat B."/>
            <person name="Grigoriev I.V."/>
            <person name="Hibbett D.S."/>
            <person name="Martin F."/>
        </authorList>
    </citation>
    <scope>NUCLEOTIDE SEQUENCE [LARGE SCALE GENOMIC DNA]</scope>
    <source>
        <strain evidence="3">ATCC 200175</strain>
    </source>
</reference>
<dbReference type="HOGENOM" id="CLU_193991_0_0_1"/>
<sequence length="101" mass="10675">MRFESPNWQPRQLPNDRAISPPGKPQSPPQLLIPDSSPSNRPMFTQEPPMINAPEGDGGFASSGPQLHIVPATPVSGGGAASQAVPFQSTLETLHQGKLTP</sequence>
<evidence type="ECO:0000313" key="2">
    <source>
        <dbReference type="EMBL" id="KIJ14425.1"/>
    </source>
</evidence>
<dbReference type="EMBL" id="KN819343">
    <property type="protein sequence ID" value="KIJ14425.1"/>
    <property type="molecule type" value="Genomic_DNA"/>
</dbReference>
<dbReference type="Proteomes" id="UP000053647">
    <property type="component" value="Unassembled WGS sequence"/>
</dbReference>
<gene>
    <name evidence="2" type="ORF">PAXINDRAFT_79279</name>
</gene>
<protein>
    <submittedName>
        <fullName evidence="2">Uncharacterized protein</fullName>
    </submittedName>
</protein>
<feature type="compositionally biased region" description="Polar residues" evidence="1">
    <location>
        <begin position="1"/>
        <end position="12"/>
    </location>
</feature>
<feature type="region of interest" description="Disordered" evidence="1">
    <location>
        <begin position="1"/>
        <end position="83"/>
    </location>
</feature>
<keyword evidence="3" id="KW-1185">Reference proteome</keyword>
<accession>A0A0C9TFL6</accession>